<dbReference type="PANTHER" id="PTHR43265:SF1">
    <property type="entry name" value="ESTERASE ESTD"/>
    <property type="match status" value="1"/>
</dbReference>
<dbReference type="EMBL" id="JACXAA010000030">
    <property type="protein sequence ID" value="MBD2757751.1"/>
    <property type="molecule type" value="Genomic_DNA"/>
</dbReference>
<dbReference type="InterPro" id="IPR029058">
    <property type="entry name" value="AB_hydrolase_fold"/>
</dbReference>
<dbReference type="RefSeq" id="WP_191043372.1">
    <property type="nucleotide sequence ID" value="NZ_JACXAA010000030.1"/>
</dbReference>
<dbReference type="GO" id="GO:0052689">
    <property type="term" value="F:carboxylic ester hydrolase activity"/>
    <property type="evidence" value="ECO:0007669"/>
    <property type="project" value="TreeGrafter"/>
</dbReference>
<dbReference type="InterPro" id="IPR053145">
    <property type="entry name" value="AB_hydrolase_Est10"/>
</dbReference>
<keyword evidence="2" id="KW-1185">Reference proteome</keyword>
<organism evidence="1 2">
    <name type="scientific">Spirosoma validum</name>
    <dbReference type="NCBI Taxonomy" id="2771355"/>
    <lineage>
        <taxon>Bacteria</taxon>
        <taxon>Pseudomonadati</taxon>
        <taxon>Bacteroidota</taxon>
        <taxon>Cytophagia</taxon>
        <taxon>Cytophagales</taxon>
        <taxon>Cytophagaceae</taxon>
        <taxon>Spirosoma</taxon>
    </lineage>
</organism>
<sequence length="338" mass="39158">MRGTLVILVSVFVRIAFAQHPNELLFEHYQLQTASLGKLSIHVTKTLGAKKQKPLLLYLDGSGNMPIFYKRRPNRYFTSVPLDIKRYVDDYHVVLISKPGVPFSDSLHYAQTGQEYYPTNAEYESRYSLDWRAQSASQVIDWLLKKLPVDRSQVIVLGYSEGSQVAPRVAVLNKKVTHVVCFVGNALNQFYDFLLTTRLQVEKSELTPEQGQTIIDSLYTQYAAIYQSPTDTKRYWYGATYQKWASFCTTLPLESMIRLSIPILYIAGGRDHNQTILDMDYAKLEFIRRGKDNLTYKVYPYCDHYLQEERIVEGKLAKKDRLNEAHQFALDWVKPLKR</sequence>
<proteinExistence type="predicted"/>
<evidence type="ECO:0008006" key="3">
    <source>
        <dbReference type="Google" id="ProtNLM"/>
    </source>
</evidence>
<gene>
    <name evidence="1" type="ORF">IC230_33110</name>
</gene>
<evidence type="ECO:0000313" key="1">
    <source>
        <dbReference type="EMBL" id="MBD2757751.1"/>
    </source>
</evidence>
<dbReference type="Proteomes" id="UP000653797">
    <property type="component" value="Unassembled WGS sequence"/>
</dbReference>
<dbReference type="SUPFAM" id="SSF53474">
    <property type="entry name" value="alpha/beta-Hydrolases"/>
    <property type="match status" value="1"/>
</dbReference>
<comment type="caution">
    <text evidence="1">The sequence shown here is derived from an EMBL/GenBank/DDBJ whole genome shotgun (WGS) entry which is preliminary data.</text>
</comment>
<protein>
    <recommendedName>
        <fullName evidence="3">Alpha/beta hydrolase</fullName>
    </recommendedName>
</protein>
<dbReference type="PANTHER" id="PTHR43265">
    <property type="entry name" value="ESTERASE ESTD"/>
    <property type="match status" value="1"/>
</dbReference>
<reference evidence="1" key="1">
    <citation type="submission" date="2020-09" db="EMBL/GenBank/DDBJ databases">
        <authorList>
            <person name="Kim M.K."/>
        </authorList>
    </citation>
    <scope>NUCLEOTIDE SEQUENCE</scope>
    <source>
        <strain evidence="1">BT704</strain>
    </source>
</reference>
<dbReference type="Gene3D" id="3.40.50.1820">
    <property type="entry name" value="alpha/beta hydrolase"/>
    <property type="match status" value="1"/>
</dbReference>
<accession>A0A927GHB0</accession>
<dbReference type="AlphaFoldDB" id="A0A927GHB0"/>
<name>A0A927GHB0_9BACT</name>
<evidence type="ECO:0000313" key="2">
    <source>
        <dbReference type="Proteomes" id="UP000653797"/>
    </source>
</evidence>